<sequence length="185" mass="20300">MGRTKTFDAADVVASARDLFWARGYEATSLPDLERATGLNRSSLYHSFVSKRGLFDAAVQNYLATVVHPRLRALTESHEEDAVDKYLAETVVDRGCLLVNAAAESAAHDAATVTIVSDYRRELTSALTVALARRFPEATDNDHRAQLLTSLLISSHLISRVDPDEAAALLSVARAQYVQWVSTPR</sequence>
<dbReference type="SUPFAM" id="SSF46689">
    <property type="entry name" value="Homeodomain-like"/>
    <property type="match status" value="1"/>
</dbReference>
<dbReference type="InterPro" id="IPR001647">
    <property type="entry name" value="HTH_TetR"/>
</dbReference>
<gene>
    <name evidence="6" type="ORF">GCM10007304_10570</name>
</gene>
<organism evidence="6 7">
    <name type="scientific">Rhodococcoides trifolii</name>
    <dbReference type="NCBI Taxonomy" id="908250"/>
    <lineage>
        <taxon>Bacteria</taxon>
        <taxon>Bacillati</taxon>
        <taxon>Actinomycetota</taxon>
        <taxon>Actinomycetes</taxon>
        <taxon>Mycobacteriales</taxon>
        <taxon>Nocardiaceae</taxon>
        <taxon>Rhodococcoides</taxon>
    </lineage>
</organism>
<evidence type="ECO:0000313" key="6">
    <source>
        <dbReference type="EMBL" id="GGF98425.1"/>
    </source>
</evidence>
<dbReference type="PANTHER" id="PTHR47506:SF1">
    <property type="entry name" value="HTH-TYPE TRANSCRIPTIONAL REGULATOR YJDC"/>
    <property type="match status" value="1"/>
</dbReference>
<reference evidence="6" key="2">
    <citation type="submission" date="2020-09" db="EMBL/GenBank/DDBJ databases">
        <authorList>
            <person name="Sun Q."/>
            <person name="Sedlacek I."/>
        </authorList>
    </citation>
    <scope>NUCLEOTIDE SEQUENCE</scope>
    <source>
        <strain evidence="6">CCM 7905</strain>
    </source>
</reference>
<dbReference type="PROSITE" id="PS50977">
    <property type="entry name" value="HTH_TETR_2"/>
    <property type="match status" value="1"/>
</dbReference>
<dbReference type="InterPro" id="IPR036271">
    <property type="entry name" value="Tet_transcr_reg_TetR-rel_C_sf"/>
</dbReference>
<dbReference type="PRINTS" id="PR00455">
    <property type="entry name" value="HTHTETR"/>
</dbReference>
<protein>
    <submittedName>
        <fullName evidence="6">TetR family transcriptional regulator</fullName>
    </submittedName>
</protein>
<dbReference type="Pfam" id="PF00440">
    <property type="entry name" value="TetR_N"/>
    <property type="match status" value="1"/>
</dbReference>
<keyword evidence="2 4" id="KW-0238">DNA-binding</keyword>
<feature type="domain" description="HTH tetR-type" evidence="5">
    <location>
        <begin position="6"/>
        <end position="66"/>
    </location>
</feature>
<dbReference type="GO" id="GO:0003677">
    <property type="term" value="F:DNA binding"/>
    <property type="evidence" value="ECO:0007669"/>
    <property type="project" value="UniProtKB-UniRule"/>
</dbReference>
<dbReference type="AlphaFoldDB" id="A0A917FSJ6"/>
<accession>A0A917FSJ6</accession>
<dbReference type="InterPro" id="IPR009057">
    <property type="entry name" value="Homeodomain-like_sf"/>
</dbReference>
<keyword evidence="3" id="KW-0804">Transcription</keyword>
<dbReference type="PANTHER" id="PTHR47506">
    <property type="entry name" value="TRANSCRIPTIONAL REGULATORY PROTEIN"/>
    <property type="match status" value="1"/>
</dbReference>
<dbReference type="RefSeq" id="WP_188543595.1">
    <property type="nucleotide sequence ID" value="NZ_BMCU01000001.1"/>
</dbReference>
<evidence type="ECO:0000256" key="4">
    <source>
        <dbReference type="PROSITE-ProRule" id="PRU00335"/>
    </source>
</evidence>
<comment type="caution">
    <text evidence="6">The sequence shown here is derived from an EMBL/GenBank/DDBJ whole genome shotgun (WGS) entry which is preliminary data.</text>
</comment>
<name>A0A917FSJ6_9NOCA</name>
<keyword evidence="1" id="KW-0805">Transcription regulation</keyword>
<evidence type="ECO:0000256" key="3">
    <source>
        <dbReference type="ARBA" id="ARBA00023163"/>
    </source>
</evidence>
<feature type="DNA-binding region" description="H-T-H motif" evidence="4">
    <location>
        <begin position="29"/>
        <end position="48"/>
    </location>
</feature>
<dbReference type="Proteomes" id="UP000654257">
    <property type="component" value="Unassembled WGS sequence"/>
</dbReference>
<reference evidence="6" key="1">
    <citation type="journal article" date="2014" name="Int. J. Syst. Evol. Microbiol.">
        <title>Complete genome sequence of Corynebacterium casei LMG S-19264T (=DSM 44701T), isolated from a smear-ripened cheese.</title>
        <authorList>
            <consortium name="US DOE Joint Genome Institute (JGI-PGF)"/>
            <person name="Walter F."/>
            <person name="Albersmeier A."/>
            <person name="Kalinowski J."/>
            <person name="Ruckert C."/>
        </authorList>
    </citation>
    <scope>NUCLEOTIDE SEQUENCE</scope>
    <source>
        <strain evidence="6">CCM 7905</strain>
    </source>
</reference>
<dbReference type="Gene3D" id="1.10.10.60">
    <property type="entry name" value="Homeodomain-like"/>
    <property type="match status" value="1"/>
</dbReference>
<dbReference type="Gene3D" id="1.10.357.10">
    <property type="entry name" value="Tetracycline Repressor, domain 2"/>
    <property type="match status" value="1"/>
</dbReference>
<dbReference type="SUPFAM" id="SSF48498">
    <property type="entry name" value="Tetracyclin repressor-like, C-terminal domain"/>
    <property type="match status" value="1"/>
</dbReference>
<dbReference type="EMBL" id="BMCU01000001">
    <property type="protein sequence ID" value="GGF98425.1"/>
    <property type="molecule type" value="Genomic_DNA"/>
</dbReference>
<proteinExistence type="predicted"/>
<evidence type="ECO:0000256" key="2">
    <source>
        <dbReference type="ARBA" id="ARBA00023125"/>
    </source>
</evidence>
<keyword evidence="7" id="KW-1185">Reference proteome</keyword>
<evidence type="ECO:0000259" key="5">
    <source>
        <dbReference type="PROSITE" id="PS50977"/>
    </source>
</evidence>
<evidence type="ECO:0000313" key="7">
    <source>
        <dbReference type="Proteomes" id="UP000654257"/>
    </source>
</evidence>
<evidence type="ECO:0000256" key="1">
    <source>
        <dbReference type="ARBA" id="ARBA00023015"/>
    </source>
</evidence>